<feature type="transmembrane region" description="Helical" evidence="1">
    <location>
        <begin position="59"/>
        <end position="76"/>
    </location>
</feature>
<sequence>MELIYSLKALKCRKTYKNDLYLGYLFEYYKILGIYYPRFINLIEILLSGYLENNIFQKYLIKILILLQLVMVIKVMSQCGQQLKYLDINFFIKIYKIITNLIIISEFIYFGTIWIQFIIYFLISSFFKIIAVILVKSEINESLPYLFCWSLFETPTFNFKHYEVSKICQSMNITKIISIYLAVSLIIQSLIFLYLSFIFEKNFVCILISLFNLPLTVISISLAYQFKGVLKVNKTFKSQQEILPFLKNYPNQQALIIQKKNSKDLTKQQNIFSELEEQDDSSLTEKEQYDLLQYLYSKKDKELISIQQYNILIQGEQFIVHSIIQRSVLMQLLCEVEEIPVVFLPPQSYMNFDIQKIQLERCLFLKFNDIPKLNISVERDQIYLAAFQQSIQIRAFIQNLTVYININPAQVLYDLYSV</sequence>
<keyword evidence="1" id="KW-1133">Transmembrane helix</keyword>
<dbReference type="InParanoid" id="I7MEX1"/>
<dbReference type="GeneID" id="7844770"/>
<dbReference type="EMBL" id="GG662656">
    <property type="protein sequence ID" value="EAR97961.2"/>
    <property type="molecule type" value="Genomic_DNA"/>
</dbReference>
<name>I7MEX1_TETTS</name>
<protein>
    <submittedName>
        <fullName evidence="2">Transmembrane protein, putative</fullName>
    </submittedName>
</protein>
<dbReference type="RefSeq" id="XP_001018206.2">
    <property type="nucleotide sequence ID" value="XM_001018206.2"/>
</dbReference>
<evidence type="ECO:0000256" key="1">
    <source>
        <dbReference type="SAM" id="Phobius"/>
    </source>
</evidence>
<dbReference type="KEGG" id="tet:TTHERM_00283500"/>
<accession>I7MEX1</accession>
<feature type="transmembrane region" description="Helical" evidence="1">
    <location>
        <begin position="21"/>
        <end position="39"/>
    </location>
</feature>
<evidence type="ECO:0000313" key="3">
    <source>
        <dbReference type="Proteomes" id="UP000009168"/>
    </source>
</evidence>
<dbReference type="AlphaFoldDB" id="I7MEX1"/>
<dbReference type="Proteomes" id="UP000009168">
    <property type="component" value="Unassembled WGS sequence"/>
</dbReference>
<keyword evidence="1" id="KW-0472">Membrane</keyword>
<reference evidence="3" key="1">
    <citation type="journal article" date="2006" name="PLoS Biol.">
        <title>Macronuclear genome sequence of the ciliate Tetrahymena thermophila, a model eukaryote.</title>
        <authorList>
            <person name="Eisen J.A."/>
            <person name="Coyne R.S."/>
            <person name="Wu M."/>
            <person name="Wu D."/>
            <person name="Thiagarajan M."/>
            <person name="Wortman J.R."/>
            <person name="Badger J.H."/>
            <person name="Ren Q."/>
            <person name="Amedeo P."/>
            <person name="Jones K.M."/>
            <person name="Tallon L.J."/>
            <person name="Delcher A.L."/>
            <person name="Salzberg S.L."/>
            <person name="Silva J.C."/>
            <person name="Haas B.J."/>
            <person name="Majoros W.H."/>
            <person name="Farzad M."/>
            <person name="Carlton J.M."/>
            <person name="Smith R.K. Jr."/>
            <person name="Garg J."/>
            <person name="Pearlman R.E."/>
            <person name="Karrer K.M."/>
            <person name="Sun L."/>
            <person name="Manning G."/>
            <person name="Elde N.C."/>
            <person name="Turkewitz A.P."/>
            <person name="Asai D.J."/>
            <person name="Wilkes D.E."/>
            <person name="Wang Y."/>
            <person name="Cai H."/>
            <person name="Collins K."/>
            <person name="Stewart B.A."/>
            <person name="Lee S.R."/>
            <person name="Wilamowska K."/>
            <person name="Weinberg Z."/>
            <person name="Ruzzo W.L."/>
            <person name="Wloga D."/>
            <person name="Gaertig J."/>
            <person name="Frankel J."/>
            <person name="Tsao C.-C."/>
            <person name="Gorovsky M.A."/>
            <person name="Keeling P.J."/>
            <person name="Waller R.F."/>
            <person name="Patron N.J."/>
            <person name="Cherry J.M."/>
            <person name="Stover N.A."/>
            <person name="Krieger C.J."/>
            <person name="del Toro C."/>
            <person name="Ryder H.F."/>
            <person name="Williamson S.C."/>
            <person name="Barbeau R.A."/>
            <person name="Hamilton E.P."/>
            <person name="Orias E."/>
        </authorList>
    </citation>
    <scope>NUCLEOTIDE SEQUENCE [LARGE SCALE GENOMIC DNA]</scope>
    <source>
        <strain evidence="3">SB210</strain>
    </source>
</reference>
<organism evidence="2 3">
    <name type="scientific">Tetrahymena thermophila (strain SB210)</name>
    <dbReference type="NCBI Taxonomy" id="312017"/>
    <lineage>
        <taxon>Eukaryota</taxon>
        <taxon>Sar</taxon>
        <taxon>Alveolata</taxon>
        <taxon>Ciliophora</taxon>
        <taxon>Intramacronucleata</taxon>
        <taxon>Oligohymenophorea</taxon>
        <taxon>Hymenostomatida</taxon>
        <taxon>Tetrahymenina</taxon>
        <taxon>Tetrahymenidae</taxon>
        <taxon>Tetrahymena</taxon>
    </lineage>
</organism>
<evidence type="ECO:0000313" key="2">
    <source>
        <dbReference type="EMBL" id="EAR97961.2"/>
    </source>
</evidence>
<feature type="transmembrane region" description="Helical" evidence="1">
    <location>
        <begin position="203"/>
        <end position="224"/>
    </location>
</feature>
<keyword evidence="3" id="KW-1185">Reference proteome</keyword>
<feature type="transmembrane region" description="Helical" evidence="1">
    <location>
        <begin position="117"/>
        <end position="135"/>
    </location>
</feature>
<keyword evidence="1 2" id="KW-0812">Transmembrane</keyword>
<feature type="transmembrane region" description="Helical" evidence="1">
    <location>
        <begin position="176"/>
        <end position="197"/>
    </location>
</feature>
<feature type="transmembrane region" description="Helical" evidence="1">
    <location>
        <begin position="88"/>
        <end position="111"/>
    </location>
</feature>
<proteinExistence type="predicted"/>
<gene>
    <name evidence="2" type="ORF">TTHERM_00283500</name>
</gene>